<feature type="transmembrane region" description="Helical" evidence="1">
    <location>
        <begin position="128"/>
        <end position="148"/>
    </location>
</feature>
<evidence type="ECO:0000256" key="1">
    <source>
        <dbReference type="SAM" id="Phobius"/>
    </source>
</evidence>
<keyword evidence="1" id="KW-0812">Transmembrane</keyword>
<keyword evidence="1" id="KW-1133">Transmembrane helix</keyword>
<sequence length="152" mass="17130">MLTPNKERTLQEKKLINRVVKSYQILTRICTFVMINSASSVFIGWTPKDGYSHIIYPLAMFAVFFSLYKKLKIRKNKITSNTNLKDKIRDANAYVSYAYSAAVIYLALTVLLLAFIEFSNKTMLAVDTLAIGLSGIATVVLVIIAGNFRIKH</sequence>
<protein>
    <submittedName>
        <fullName evidence="2">Uncharacterized protein</fullName>
    </submittedName>
</protein>
<comment type="caution">
    <text evidence="2">The sequence shown here is derived from an EMBL/GenBank/DDBJ whole genome shotgun (WGS) entry which is preliminary data.</text>
</comment>
<evidence type="ECO:0000313" key="2">
    <source>
        <dbReference type="EMBL" id="PSV00669.1"/>
    </source>
</evidence>
<keyword evidence="1" id="KW-0472">Membrane</keyword>
<reference evidence="2 3" key="1">
    <citation type="submission" date="2018-01" db="EMBL/GenBank/DDBJ databases">
        <title>Whole genome sequencing of Histamine producing bacteria.</title>
        <authorList>
            <person name="Butler K."/>
        </authorList>
    </citation>
    <scope>NUCLEOTIDE SEQUENCE [LARGE SCALE GENOMIC DNA]</scope>
    <source>
        <strain evidence="2 3">FS-7.2</strain>
    </source>
</reference>
<feature type="transmembrane region" description="Helical" evidence="1">
    <location>
        <begin position="51"/>
        <end position="68"/>
    </location>
</feature>
<feature type="transmembrane region" description="Helical" evidence="1">
    <location>
        <begin position="94"/>
        <end position="116"/>
    </location>
</feature>
<dbReference type="EMBL" id="PYNF01000003">
    <property type="protein sequence ID" value="PSV00669.1"/>
    <property type="molecule type" value="Genomic_DNA"/>
</dbReference>
<accession>A0A2T3KLW0</accession>
<name>A0A2T3KLW0_9GAMM</name>
<proteinExistence type="predicted"/>
<dbReference type="Proteomes" id="UP000241426">
    <property type="component" value="Unassembled WGS sequence"/>
</dbReference>
<evidence type="ECO:0000313" key="3">
    <source>
        <dbReference type="Proteomes" id="UP000241426"/>
    </source>
</evidence>
<feature type="transmembrane region" description="Helical" evidence="1">
    <location>
        <begin position="25"/>
        <end position="45"/>
    </location>
</feature>
<organism evidence="2 3">
    <name type="scientific">Photobacterium kishitanii</name>
    <dbReference type="NCBI Taxonomy" id="318456"/>
    <lineage>
        <taxon>Bacteria</taxon>
        <taxon>Pseudomonadati</taxon>
        <taxon>Pseudomonadota</taxon>
        <taxon>Gammaproteobacteria</taxon>
        <taxon>Vibrionales</taxon>
        <taxon>Vibrionaceae</taxon>
        <taxon>Photobacterium</taxon>
    </lineage>
</organism>
<gene>
    <name evidence="2" type="ORF">C9J27_05890</name>
</gene>
<dbReference type="AlphaFoldDB" id="A0A2T3KLW0"/>